<protein>
    <recommendedName>
        <fullName evidence="4">Lipoprotein</fullName>
    </recommendedName>
</protein>
<dbReference type="Proteomes" id="UP001595548">
    <property type="component" value="Unassembled WGS sequence"/>
</dbReference>
<dbReference type="RefSeq" id="WP_382416822.1">
    <property type="nucleotide sequence ID" value="NZ_AP031500.1"/>
</dbReference>
<evidence type="ECO:0000313" key="2">
    <source>
        <dbReference type="EMBL" id="MFC3155858.1"/>
    </source>
</evidence>
<organism evidence="2 3">
    <name type="scientific">Gilvimarinus japonicus</name>
    <dbReference type="NCBI Taxonomy" id="1796469"/>
    <lineage>
        <taxon>Bacteria</taxon>
        <taxon>Pseudomonadati</taxon>
        <taxon>Pseudomonadota</taxon>
        <taxon>Gammaproteobacteria</taxon>
        <taxon>Cellvibrionales</taxon>
        <taxon>Cellvibrionaceae</taxon>
        <taxon>Gilvimarinus</taxon>
    </lineage>
</organism>
<gene>
    <name evidence="2" type="ORF">ACFOEB_11655</name>
</gene>
<comment type="caution">
    <text evidence="2">The sequence shown here is derived from an EMBL/GenBank/DDBJ whole genome shotgun (WGS) entry which is preliminary data.</text>
</comment>
<evidence type="ECO:0008006" key="4">
    <source>
        <dbReference type="Google" id="ProtNLM"/>
    </source>
</evidence>
<dbReference type="InterPro" id="IPR011047">
    <property type="entry name" value="Quinoprotein_ADH-like_sf"/>
</dbReference>
<keyword evidence="1" id="KW-0732">Signal</keyword>
<proteinExistence type="predicted"/>
<dbReference type="EMBL" id="JBHRTL010000007">
    <property type="protein sequence ID" value="MFC3155858.1"/>
    <property type="molecule type" value="Genomic_DNA"/>
</dbReference>
<evidence type="ECO:0000313" key="3">
    <source>
        <dbReference type="Proteomes" id="UP001595548"/>
    </source>
</evidence>
<feature type="chain" id="PRO_5046988379" description="Lipoprotein" evidence="1">
    <location>
        <begin position="22"/>
        <end position="438"/>
    </location>
</feature>
<dbReference type="PROSITE" id="PS51257">
    <property type="entry name" value="PROKAR_LIPOPROTEIN"/>
    <property type="match status" value="1"/>
</dbReference>
<evidence type="ECO:0000256" key="1">
    <source>
        <dbReference type="SAM" id="SignalP"/>
    </source>
</evidence>
<accession>A0ABV7HST8</accession>
<sequence>MQQLAKRNPLFAAFFALALTACGDSETNIYAQDVAEPEHEDHDHGDEHDHDEQASTARLILTEAGSEVVYVVTADDGDQVAELSLPAPVGYVYPMQGYRYAAFVHRDDNWVSFVDGGVWSEDHGDHDHPYAEEPVIMDFALDGVRPTHFTLADAGAAVFFDGNGETGDVAGVATFSDATIADNGLENTLQFATHMHGAAQLRGEHLLATERDAAATSSTLPAAVGLYHLHDGMYEHELTFTELCPGLHGSAQNENFILFGCEDGVLLIDESTDFSASKITNADDFTDGMRVGTLRAHHHTEQAVAIASGQFYLVDPALAQLQPLGVSLPDGVSAVSYEFVLGGEAFAILQSDGELVVLDAHDWSEQERVSVVQNPQADALTLIVQPDGHMAYVLNSAGEQVIPVDLEDAHAEEPWALGFAPASGTWLGVVTEEHDHQH</sequence>
<dbReference type="SUPFAM" id="SSF50998">
    <property type="entry name" value="Quinoprotein alcohol dehydrogenase-like"/>
    <property type="match status" value="1"/>
</dbReference>
<keyword evidence="3" id="KW-1185">Reference proteome</keyword>
<name>A0ABV7HST8_9GAMM</name>
<reference evidence="3" key="1">
    <citation type="journal article" date="2019" name="Int. J. Syst. Evol. Microbiol.">
        <title>The Global Catalogue of Microorganisms (GCM) 10K type strain sequencing project: providing services to taxonomists for standard genome sequencing and annotation.</title>
        <authorList>
            <consortium name="The Broad Institute Genomics Platform"/>
            <consortium name="The Broad Institute Genome Sequencing Center for Infectious Disease"/>
            <person name="Wu L."/>
            <person name="Ma J."/>
        </authorList>
    </citation>
    <scope>NUCLEOTIDE SEQUENCE [LARGE SCALE GENOMIC DNA]</scope>
    <source>
        <strain evidence="3">KCTC 52141</strain>
    </source>
</reference>
<feature type="signal peptide" evidence="1">
    <location>
        <begin position="1"/>
        <end position="21"/>
    </location>
</feature>